<dbReference type="RefSeq" id="WP_094722645.1">
    <property type="nucleotide sequence ID" value="NZ_MWWS01000004.1"/>
</dbReference>
<evidence type="ECO:0000256" key="1">
    <source>
        <dbReference type="SAM" id="Phobius"/>
    </source>
</evidence>
<evidence type="ECO:0000259" key="2">
    <source>
        <dbReference type="PROSITE" id="PS50234"/>
    </source>
</evidence>
<comment type="caution">
    <text evidence="3">The sequence shown here is derived from an EMBL/GenBank/DDBJ whole genome shotgun (WGS) entry which is preliminary data.</text>
</comment>
<dbReference type="Proteomes" id="UP000216004">
    <property type="component" value="Unassembled WGS sequence"/>
</dbReference>
<keyword evidence="1" id="KW-1133">Transmembrane helix</keyword>
<feature type="transmembrane region" description="Helical" evidence="1">
    <location>
        <begin position="314"/>
        <end position="335"/>
    </location>
</feature>
<dbReference type="OrthoDB" id="9814325at2"/>
<protein>
    <submittedName>
        <fullName evidence="3">VWA domain-containing protein</fullName>
    </submittedName>
</protein>
<evidence type="ECO:0000313" key="3">
    <source>
        <dbReference type="EMBL" id="OZG50119.1"/>
    </source>
</evidence>
<feature type="domain" description="VWFA" evidence="2">
    <location>
        <begin position="79"/>
        <end position="274"/>
    </location>
</feature>
<dbReference type="Gene3D" id="3.40.50.410">
    <property type="entry name" value="von Willebrand factor, type A domain"/>
    <property type="match status" value="1"/>
</dbReference>
<dbReference type="PANTHER" id="PTHR37947">
    <property type="entry name" value="BLL2462 PROTEIN"/>
    <property type="match status" value="1"/>
</dbReference>
<dbReference type="PROSITE" id="PS50234">
    <property type="entry name" value="VWFA"/>
    <property type="match status" value="1"/>
</dbReference>
<evidence type="ECO:0000313" key="4">
    <source>
        <dbReference type="Proteomes" id="UP000216004"/>
    </source>
</evidence>
<dbReference type="InterPro" id="IPR002035">
    <property type="entry name" value="VWF_A"/>
</dbReference>
<organism evidence="3 4">
    <name type="scientific">Bombiscardovia coagulans</name>
    <dbReference type="NCBI Taxonomy" id="686666"/>
    <lineage>
        <taxon>Bacteria</taxon>
        <taxon>Bacillati</taxon>
        <taxon>Actinomycetota</taxon>
        <taxon>Actinomycetes</taxon>
        <taxon>Bifidobacteriales</taxon>
        <taxon>Bifidobacteriaceae</taxon>
        <taxon>Bombiscardovia</taxon>
    </lineage>
</organism>
<dbReference type="InterPro" id="IPR036465">
    <property type="entry name" value="vWFA_dom_sf"/>
</dbReference>
<dbReference type="EMBL" id="MWWS01000004">
    <property type="protein sequence ID" value="OZG50119.1"/>
    <property type="molecule type" value="Genomic_DNA"/>
</dbReference>
<keyword evidence="1" id="KW-0812">Transmembrane</keyword>
<dbReference type="SMART" id="SM00327">
    <property type="entry name" value="VWA"/>
    <property type="match status" value="1"/>
</dbReference>
<keyword evidence="1" id="KW-0472">Membrane</keyword>
<dbReference type="Pfam" id="PF13519">
    <property type="entry name" value="VWA_2"/>
    <property type="match status" value="1"/>
</dbReference>
<reference evidence="3 4" key="1">
    <citation type="journal article" date="2017" name="BMC Genomics">
        <title>Comparative genomic and phylogenomic analyses of the Bifidobacteriaceae family.</title>
        <authorList>
            <person name="Lugli G.A."/>
            <person name="Milani C."/>
            <person name="Turroni F."/>
            <person name="Duranti S."/>
            <person name="Mancabelli L."/>
            <person name="Mangifesta M."/>
            <person name="Ferrario C."/>
            <person name="Modesto M."/>
            <person name="Mattarelli P."/>
            <person name="Jiri K."/>
            <person name="van Sinderen D."/>
            <person name="Ventura M."/>
        </authorList>
    </citation>
    <scope>NUCLEOTIDE SEQUENCE [LARGE SCALE GENOMIC DNA]</scope>
    <source>
        <strain evidence="3 4">DSM 22924</strain>
    </source>
</reference>
<dbReference type="PANTHER" id="PTHR37947:SF1">
    <property type="entry name" value="BLL2462 PROTEIN"/>
    <property type="match status" value="1"/>
</dbReference>
<sequence>MRAWTLHPSLGWIAGSIIAAIMLVLAIVGPILYHRTGSNTDTSRIAVVRRSLMAIVLAFMVLTPSQVQQVTNKAVSATDVYIAVDVTGSMAVQDAHYGSQETLTRLAAAQKAVNDIVATYPAASFAAIHFGTNATIDLPITPDARAVTNWADNLTTEPTSLSSGSSLDAPIDPLTIAMKERKDQHPNNRIVLYIISDGEQTSAQQRKSFSTLRAYLNTAFTVGVGSSQGGKVPVSDIGFNEQKQGGQWVIDPQTGQPGISKMDERELRNIADETSGTYLPTDSDHTVANGPAAKSSSRYQVQTTQSKHERITAVVWPLALLLLALLVWEMIDWIVSSRRLL</sequence>
<gene>
    <name evidence="3" type="ORF">BOCO_0636</name>
</gene>
<name>A0A261ETD1_9BIFI</name>
<dbReference type="AlphaFoldDB" id="A0A261ETD1"/>
<keyword evidence="4" id="KW-1185">Reference proteome</keyword>
<proteinExistence type="predicted"/>
<accession>A0A261ETD1</accession>
<feature type="transmembrane region" description="Helical" evidence="1">
    <location>
        <begin position="12"/>
        <end position="33"/>
    </location>
</feature>
<dbReference type="SUPFAM" id="SSF53300">
    <property type="entry name" value="vWA-like"/>
    <property type="match status" value="1"/>
</dbReference>